<keyword evidence="7" id="KW-0067">ATP-binding</keyword>
<dbReference type="Proteomes" id="UP000214646">
    <property type="component" value="Unassembled WGS sequence"/>
</dbReference>
<evidence type="ECO:0000256" key="8">
    <source>
        <dbReference type="ARBA" id="ARBA00037993"/>
    </source>
</evidence>
<dbReference type="GO" id="GO:0046872">
    <property type="term" value="F:metal ion binding"/>
    <property type="evidence" value="ECO:0007669"/>
    <property type="project" value="UniProtKB-KW"/>
</dbReference>
<accession>A0A225D905</accession>
<keyword evidence="2" id="KW-0436">Ligase</keyword>
<dbReference type="InterPro" id="IPR014729">
    <property type="entry name" value="Rossmann-like_a/b/a_fold"/>
</dbReference>
<evidence type="ECO:0000256" key="10">
    <source>
        <dbReference type="ARBA" id="ARBA00047890"/>
    </source>
</evidence>
<keyword evidence="6" id="KW-0862">Zinc</keyword>
<comment type="pathway">
    <text evidence="1">Purine metabolism; 7-cyano-7-deazaguanine biosynthesis.</text>
</comment>
<dbReference type="GO" id="GO:0008616">
    <property type="term" value="P:tRNA queuosine(34) biosynthetic process"/>
    <property type="evidence" value="ECO:0007669"/>
    <property type="project" value="UniProtKB-KW"/>
</dbReference>
<evidence type="ECO:0000256" key="6">
    <source>
        <dbReference type="ARBA" id="ARBA00022833"/>
    </source>
</evidence>
<comment type="similarity">
    <text evidence="8">Belongs to the QueC family.</text>
</comment>
<evidence type="ECO:0000256" key="2">
    <source>
        <dbReference type="ARBA" id="ARBA00022598"/>
    </source>
</evidence>
<proteinExistence type="inferred from homology"/>
<evidence type="ECO:0000256" key="1">
    <source>
        <dbReference type="ARBA" id="ARBA00005061"/>
    </source>
</evidence>
<evidence type="ECO:0000313" key="12">
    <source>
        <dbReference type="Proteomes" id="UP000214646"/>
    </source>
</evidence>
<dbReference type="EMBL" id="NIDE01000019">
    <property type="protein sequence ID" value="OWK35018.1"/>
    <property type="molecule type" value="Genomic_DNA"/>
</dbReference>
<dbReference type="PANTHER" id="PTHR42914:SF1">
    <property type="entry name" value="7-CYANO-7-DEAZAGUANINE SYNTHASE"/>
    <property type="match status" value="1"/>
</dbReference>
<sequence length="202" mass="21801">MLAEAARTYPAVYPLYVRVGSVWETVEYEFLLEFLAAIACPALKALTVLSQPVGDLYGPHWSLTGRDVPAADTPDEAVFLPGRNVLLLAKPLLWCHLNGIAEVATAPLASNPFPDATPEFYHGFAAEVGRAVGGNVRVLTPYADMGLHKDEVLRRGVGLPLQFTFSCLRPTGGRHCGRCNKCAERRAGFSAAGMADPTRYAV</sequence>
<reference evidence="12" key="1">
    <citation type="submission" date="2017-06" db="EMBL/GenBank/DDBJ databases">
        <title>Genome analysis of Fimbriiglobus ruber SP5, the first member of the order Planctomycetales with confirmed chitinolytic capability.</title>
        <authorList>
            <person name="Ravin N.V."/>
            <person name="Rakitin A.L."/>
            <person name="Ivanova A.A."/>
            <person name="Beletsky A.V."/>
            <person name="Kulichevskaya I.S."/>
            <person name="Mardanov A.V."/>
            <person name="Dedysh S.N."/>
        </authorList>
    </citation>
    <scope>NUCLEOTIDE SEQUENCE [LARGE SCALE GENOMIC DNA]</scope>
    <source>
        <strain evidence="12">SP5</strain>
    </source>
</reference>
<dbReference type="AlphaFoldDB" id="A0A225D905"/>
<dbReference type="SUPFAM" id="SSF52402">
    <property type="entry name" value="Adenine nucleotide alpha hydrolases-like"/>
    <property type="match status" value="1"/>
</dbReference>
<gene>
    <name evidence="11" type="ORF">FRUB_09860</name>
</gene>
<comment type="catalytic activity">
    <reaction evidence="10">
        <text>7-carboxy-7-carbaguanine + NH4(+) + 2 ATP = 7-cyano-7-carbaguanine + 2 AMP + 2 diphosphate + 2 H(+)</text>
        <dbReference type="Rhea" id="RHEA:27982"/>
        <dbReference type="ChEBI" id="CHEBI:15378"/>
        <dbReference type="ChEBI" id="CHEBI:28938"/>
        <dbReference type="ChEBI" id="CHEBI:30616"/>
        <dbReference type="ChEBI" id="CHEBI:33019"/>
        <dbReference type="ChEBI" id="CHEBI:45075"/>
        <dbReference type="ChEBI" id="CHEBI:61036"/>
        <dbReference type="ChEBI" id="CHEBI:456215"/>
        <dbReference type="EC" id="6.3.4.20"/>
    </reaction>
</comment>
<evidence type="ECO:0000256" key="5">
    <source>
        <dbReference type="ARBA" id="ARBA00022785"/>
    </source>
</evidence>
<dbReference type="Gene3D" id="3.40.50.620">
    <property type="entry name" value="HUPs"/>
    <property type="match status" value="1"/>
</dbReference>
<evidence type="ECO:0000256" key="7">
    <source>
        <dbReference type="ARBA" id="ARBA00022840"/>
    </source>
</evidence>
<dbReference type="Pfam" id="PF06508">
    <property type="entry name" value="QueC"/>
    <property type="match status" value="1"/>
</dbReference>
<dbReference type="PANTHER" id="PTHR42914">
    <property type="entry name" value="7-CYANO-7-DEAZAGUANINE SYNTHASE"/>
    <property type="match status" value="1"/>
</dbReference>
<keyword evidence="12" id="KW-1185">Reference proteome</keyword>
<evidence type="ECO:0000256" key="3">
    <source>
        <dbReference type="ARBA" id="ARBA00022723"/>
    </source>
</evidence>
<evidence type="ECO:0000313" key="11">
    <source>
        <dbReference type="EMBL" id="OWK35018.1"/>
    </source>
</evidence>
<dbReference type="GO" id="GO:0016874">
    <property type="term" value="F:ligase activity"/>
    <property type="evidence" value="ECO:0007669"/>
    <property type="project" value="UniProtKB-KW"/>
</dbReference>
<name>A0A225D905_9BACT</name>
<organism evidence="11 12">
    <name type="scientific">Fimbriiglobus ruber</name>
    <dbReference type="NCBI Taxonomy" id="1908690"/>
    <lineage>
        <taxon>Bacteria</taxon>
        <taxon>Pseudomonadati</taxon>
        <taxon>Planctomycetota</taxon>
        <taxon>Planctomycetia</taxon>
        <taxon>Gemmatales</taxon>
        <taxon>Gemmataceae</taxon>
        <taxon>Fimbriiglobus</taxon>
    </lineage>
</organism>
<comment type="caution">
    <text evidence="11">The sequence shown here is derived from an EMBL/GenBank/DDBJ whole genome shotgun (WGS) entry which is preliminary data.</text>
</comment>
<dbReference type="EC" id="6.3.4.20" evidence="9"/>
<evidence type="ECO:0000256" key="9">
    <source>
        <dbReference type="ARBA" id="ARBA00039149"/>
    </source>
</evidence>
<evidence type="ECO:0000256" key="4">
    <source>
        <dbReference type="ARBA" id="ARBA00022741"/>
    </source>
</evidence>
<keyword evidence="4" id="KW-0547">Nucleotide-binding</keyword>
<protein>
    <recommendedName>
        <fullName evidence="9">7-cyano-7-deazaguanine synthase</fullName>
        <ecNumber evidence="9">6.3.4.20</ecNumber>
    </recommendedName>
</protein>
<keyword evidence="3" id="KW-0479">Metal-binding</keyword>
<dbReference type="InterPro" id="IPR018317">
    <property type="entry name" value="QueC"/>
</dbReference>
<keyword evidence="5" id="KW-0671">Queuosine biosynthesis</keyword>
<dbReference type="GO" id="GO:0005524">
    <property type="term" value="F:ATP binding"/>
    <property type="evidence" value="ECO:0007669"/>
    <property type="project" value="UniProtKB-KW"/>
</dbReference>